<dbReference type="InterPro" id="IPR001878">
    <property type="entry name" value="Znf_CCHC"/>
</dbReference>
<feature type="compositionally biased region" description="Basic and acidic residues" evidence="2">
    <location>
        <begin position="186"/>
        <end position="217"/>
    </location>
</feature>
<feature type="compositionally biased region" description="Basic and acidic residues" evidence="2">
    <location>
        <begin position="277"/>
        <end position="288"/>
    </location>
</feature>
<keyword evidence="5" id="KW-1185">Reference proteome</keyword>
<keyword evidence="1" id="KW-0479">Metal-binding</keyword>
<dbReference type="GO" id="GO:0008270">
    <property type="term" value="F:zinc ion binding"/>
    <property type="evidence" value="ECO:0007669"/>
    <property type="project" value="UniProtKB-KW"/>
</dbReference>
<evidence type="ECO:0000313" key="5">
    <source>
        <dbReference type="Proteomes" id="UP000649617"/>
    </source>
</evidence>
<accession>A0A812X4P2</accession>
<proteinExistence type="predicted"/>
<dbReference type="AlphaFoldDB" id="A0A812X4P2"/>
<gene>
    <name evidence="4" type="ORF">SPIL2461_LOCUS20007</name>
</gene>
<evidence type="ECO:0000256" key="1">
    <source>
        <dbReference type="PROSITE-ProRule" id="PRU00047"/>
    </source>
</evidence>
<feature type="compositionally biased region" description="Polar residues" evidence="2">
    <location>
        <begin position="250"/>
        <end position="259"/>
    </location>
</feature>
<dbReference type="Proteomes" id="UP000649617">
    <property type="component" value="Unassembled WGS sequence"/>
</dbReference>
<feature type="region of interest" description="Disordered" evidence="2">
    <location>
        <begin position="277"/>
        <end position="313"/>
    </location>
</feature>
<feature type="region of interest" description="Disordered" evidence="2">
    <location>
        <begin position="708"/>
        <end position="745"/>
    </location>
</feature>
<protein>
    <recommendedName>
        <fullName evidence="3">CCHC-type domain-containing protein</fullName>
    </recommendedName>
</protein>
<dbReference type="InterPro" id="IPR036875">
    <property type="entry name" value="Znf_CCHC_sf"/>
</dbReference>
<reference evidence="4" key="1">
    <citation type="submission" date="2021-02" db="EMBL/GenBank/DDBJ databases">
        <authorList>
            <person name="Dougan E. K."/>
            <person name="Rhodes N."/>
            <person name="Thang M."/>
            <person name="Chan C."/>
        </authorList>
    </citation>
    <scope>NUCLEOTIDE SEQUENCE</scope>
</reference>
<name>A0A812X4P2_SYMPI</name>
<dbReference type="GO" id="GO:0003676">
    <property type="term" value="F:nucleic acid binding"/>
    <property type="evidence" value="ECO:0007669"/>
    <property type="project" value="InterPro"/>
</dbReference>
<feature type="compositionally biased region" description="Polar residues" evidence="2">
    <location>
        <begin position="289"/>
        <end position="301"/>
    </location>
</feature>
<evidence type="ECO:0000313" key="4">
    <source>
        <dbReference type="EMBL" id="CAE7707750.1"/>
    </source>
</evidence>
<dbReference type="OrthoDB" id="429363at2759"/>
<dbReference type="SUPFAM" id="SSF57756">
    <property type="entry name" value="Retrovirus zinc finger-like domains"/>
    <property type="match status" value="1"/>
</dbReference>
<dbReference type="EMBL" id="CAJNIZ010045000">
    <property type="protein sequence ID" value="CAE7707750.1"/>
    <property type="molecule type" value="Genomic_DNA"/>
</dbReference>
<feature type="region of interest" description="Disordered" evidence="2">
    <location>
        <begin position="144"/>
        <end position="262"/>
    </location>
</feature>
<feature type="region of interest" description="Disordered" evidence="2">
    <location>
        <begin position="71"/>
        <end position="129"/>
    </location>
</feature>
<dbReference type="PROSITE" id="PS50158">
    <property type="entry name" value="ZF_CCHC"/>
    <property type="match status" value="1"/>
</dbReference>
<feature type="compositionally biased region" description="Basic residues" evidence="2">
    <location>
        <begin position="218"/>
        <end position="239"/>
    </location>
</feature>
<sequence length="999" mass="112678">MEQVRRYEDRRGAGGRDELPNDIKISIVESICPVELEKHLQFNRQRCDTFEAVYEEISSYLATRVGIKLKIGSGNNHSGGDPMDVGSFGKDGKGKKGSKGKGKGKGGKNNKGQGKGSGGKGNKNTDKGNCHICGKPGHWANECWRNTTGGKKQKGNGKKGGKGKGKGKTRGANNIETAEHEEEEPKQEPEAETGRTDSFRSFRDDVANGSRKADTRKVAYKNHQRNGKRKGKRKRKRCNRGAEGRFGPGNRQSHSTQARKYSLRKTELIGLLQKELMMKTDGRERPETTYRQNTLRASTGQDEACSSCDDRQKRMKSVVRAFATMSVKKIRERLAAQRQKEEDKKDKKEKKAKRNEERARRKEERKRRNMVEISDDESLYECEDDLKEVEAGAEADNEEGATKKQLRSLRRLPKSLALPKTLENLKRKKRSQKIFLNSSPWAAQAESAEDTASHEQAEKDLKVVLERIGVLKSYIRDNDQHRPVKLTEATIRLDKSFHDVRYYKAIEAGTHPCIAWVDEKKPRRATLFRMKTSAERAAKRQELENRWMEEFRSGTATEGDYQDGDTEQVDIPGMETEVLLPGFREELREDELELLNRPKDAKRTGAKDLNSLGREAHDTNGVVTWNLDTGAAASAAASVMPSEMAKQLGEAVKGEEDFAQAVIRRGVIVNQHAAILIQRNQIVLADAASSSKRLHSNLSRAPYLVERKREKKTREIDAEEVEESGDGGVEVERPKVKRGRKDPSREEIEEHLATAHAVHRSWCGHCVRARATLHRHGSNKDPEEEEGALPTIAIDCFWYSEEKKDTANLHVKDNKSKHVWASAVPQKGVDDYAVNFLINCLKETGYQRLVLKSDNENSIKALKEKVKAEVQGIEVILNDGPTGDKQANGLAEVAVRETKRQSRALFSELEERLGKIEPSHPLLLWLSRHATFCLSRFKIGDDGKTPYTRLTGRKWKRPMVQFGERVWFRPLTARAETLKPKCLRAYTCAPMEGTQMCSA</sequence>
<comment type="caution">
    <text evidence="4">The sequence shown here is derived from an EMBL/GenBank/DDBJ whole genome shotgun (WGS) entry which is preliminary data.</text>
</comment>
<keyword evidence="1" id="KW-0862">Zinc</keyword>
<feature type="region of interest" description="Disordered" evidence="2">
    <location>
        <begin position="326"/>
        <end position="374"/>
    </location>
</feature>
<evidence type="ECO:0000256" key="2">
    <source>
        <dbReference type="SAM" id="MobiDB-lite"/>
    </source>
</evidence>
<dbReference type="Gene3D" id="3.30.420.10">
    <property type="entry name" value="Ribonuclease H-like superfamily/Ribonuclease H"/>
    <property type="match status" value="1"/>
</dbReference>
<organism evidence="4 5">
    <name type="scientific">Symbiodinium pilosum</name>
    <name type="common">Dinoflagellate</name>
    <dbReference type="NCBI Taxonomy" id="2952"/>
    <lineage>
        <taxon>Eukaryota</taxon>
        <taxon>Sar</taxon>
        <taxon>Alveolata</taxon>
        <taxon>Dinophyceae</taxon>
        <taxon>Suessiales</taxon>
        <taxon>Symbiodiniaceae</taxon>
        <taxon>Symbiodinium</taxon>
    </lineage>
</organism>
<feature type="compositionally biased region" description="Basic and acidic residues" evidence="2">
    <location>
        <begin position="332"/>
        <end position="346"/>
    </location>
</feature>
<evidence type="ECO:0000259" key="3">
    <source>
        <dbReference type="PROSITE" id="PS50158"/>
    </source>
</evidence>
<feature type="domain" description="CCHC-type" evidence="3">
    <location>
        <begin position="130"/>
        <end position="143"/>
    </location>
</feature>
<dbReference type="Gene3D" id="4.10.60.10">
    <property type="entry name" value="Zinc finger, CCHC-type"/>
    <property type="match status" value="1"/>
</dbReference>
<dbReference type="SMART" id="SM00343">
    <property type="entry name" value="ZnF_C2HC"/>
    <property type="match status" value="1"/>
</dbReference>
<feature type="compositionally biased region" description="Basic residues" evidence="2">
    <location>
        <begin position="93"/>
        <end position="108"/>
    </location>
</feature>
<feature type="compositionally biased region" description="Gly residues" evidence="2">
    <location>
        <begin position="109"/>
        <end position="121"/>
    </location>
</feature>
<keyword evidence="1" id="KW-0863">Zinc-finger</keyword>
<dbReference type="InterPro" id="IPR036397">
    <property type="entry name" value="RNaseH_sf"/>
</dbReference>
<feature type="compositionally biased region" description="Basic residues" evidence="2">
    <location>
        <begin position="151"/>
        <end position="169"/>
    </location>
</feature>